<evidence type="ECO:0000313" key="6">
    <source>
        <dbReference type="EMBL" id="SVD79526.1"/>
    </source>
</evidence>
<dbReference type="AlphaFoldDB" id="A0A382Y889"/>
<evidence type="ECO:0000256" key="4">
    <source>
        <dbReference type="ARBA" id="ARBA00022825"/>
    </source>
</evidence>
<accession>A0A382Y889</accession>
<evidence type="ECO:0000259" key="5">
    <source>
        <dbReference type="Pfam" id="PF00082"/>
    </source>
</evidence>
<feature type="non-terminal residue" evidence="6">
    <location>
        <position position="1"/>
    </location>
</feature>
<dbReference type="SUPFAM" id="SSF52743">
    <property type="entry name" value="Subtilisin-like"/>
    <property type="match status" value="1"/>
</dbReference>
<dbReference type="PANTHER" id="PTHR43806:SF67">
    <property type="entry name" value="EGF-LIKE DOMAIN-CONTAINING PROTEIN"/>
    <property type="match status" value="1"/>
</dbReference>
<dbReference type="PANTHER" id="PTHR43806">
    <property type="entry name" value="PEPTIDASE S8"/>
    <property type="match status" value="1"/>
</dbReference>
<dbReference type="Gene3D" id="3.40.50.200">
    <property type="entry name" value="Peptidase S8/S53 domain"/>
    <property type="match status" value="1"/>
</dbReference>
<evidence type="ECO:0000256" key="3">
    <source>
        <dbReference type="ARBA" id="ARBA00022801"/>
    </source>
</evidence>
<keyword evidence="3" id="KW-0378">Hydrolase</keyword>
<dbReference type="Pfam" id="PF00082">
    <property type="entry name" value="Peptidase_S8"/>
    <property type="match status" value="1"/>
</dbReference>
<reference evidence="6" key="1">
    <citation type="submission" date="2018-05" db="EMBL/GenBank/DDBJ databases">
        <authorList>
            <person name="Lanie J.A."/>
            <person name="Ng W.-L."/>
            <person name="Kazmierczak K.M."/>
            <person name="Andrzejewski T.M."/>
            <person name="Davidsen T.M."/>
            <person name="Wayne K.J."/>
            <person name="Tettelin H."/>
            <person name="Glass J.I."/>
            <person name="Rusch D."/>
            <person name="Podicherti R."/>
            <person name="Tsui H.-C.T."/>
            <person name="Winkler M.E."/>
        </authorList>
    </citation>
    <scope>NUCLEOTIDE SEQUENCE</scope>
</reference>
<dbReference type="PROSITE" id="PS51892">
    <property type="entry name" value="SUBTILASE"/>
    <property type="match status" value="1"/>
</dbReference>
<keyword evidence="2" id="KW-0645">Protease</keyword>
<dbReference type="EMBL" id="UINC01173757">
    <property type="protein sequence ID" value="SVD79526.1"/>
    <property type="molecule type" value="Genomic_DNA"/>
</dbReference>
<dbReference type="InterPro" id="IPR023828">
    <property type="entry name" value="Peptidase_S8_Ser-AS"/>
</dbReference>
<dbReference type="InterPro" id="IPR050131">
    <property type="entry name" value="Peptidase_S8_subtilisin-like"/>
</dbReference>
<proteinExistence type="inferred from homology"/>
<evidence type="ECO:0000256" key="2">
    <source>
        <dbReference type="ARBA" id="ARBA00022670"/>
    </source>
</evidence>
<protein>
    <recommendedName>
        <fullName evidence="5">Peptidase S8/S53 domain-containing protein</fullName>
    </recommendedName>
</protein>
<organism evidence="6">
    <name type="scientific">marine metagenome</name>
    <dbReference type="NCBI Taxonomy" id="408172"/>
    <lineage>
        <taxon>unclassified sequences</taxon>
        <taxon>metagenomes</taxon>
        <taxon>ecological metagenomes</taxon>
    </lineage>
</organism>
<keyword evidence="4" id="KW-0720">Serine protease</keyword>
<dbReference type="InterPro" id="IPR036852">
    <property type="entry name" value="Peptidase_S8/S53_dom_sf"/>
</dbReference>
<sequence>WRGIVVVAAAGNEAQVAWHYITAPADAEGVIAVGSVDVSVGGVRAPEIAVSSSRGPTADGRIKPDVVAPGNGAVVANLRRGDYTRTTGTSFAAPLVSGVCALLLQMHPEWGPAEVLEALRSTALDLGEAGPDTVYGWGQVNALAASGLEVVPPGEHALLSPFPNPASNGRVHFPVQLAERDEIELSVFDLGGKLVFTERWQLLAGVHDRPGRAPCWAPGIVIADGLYYFRMRSSDFTRSGKVALLRRAP</sequence>
<comment type="similarity">
    <text evidence="1">Belongs to the peptidase S8 family.</text>
</comment>
<dbReference type="InterPro" id="IPR000209">
    <property type="entry name" value="Peptidase_S8/S53_dom"/>
</dbReference>
<dbReference type="GO" id="GO:0006508">
    <property type="term" value="P:proteolysis"/>
    <property type="evidence" value="ECO:0007669"/>
    <property type="project" value="UniProtKB-KW"/>
</dbReference>
<gene>
    <name evidence="6" type="ORF">METZ01_LOCUS432380</name>
</gene>
<feature type="domain" description="Peptidase S8/S53" evidence="5">
    <location>
        <begin position="3"/>
        <end position="138"/>
    </location>
</feature>
<dbReference type="GO" id="GO:0004252">
    <property type="term" value="F:serine-type endopeptidase activity"/>
    <property type="evidence" value="ECO:0007669"/>
    <property type="project" value="InterPro"/>
</dbReference>
<name>A0A382Y889_9ZZZZ</name>
<evidence type="ECO:0000256" key="1">
    <source>
        <dbReference type="ARBA" id="ARBA00011073"/>
    </source>
</evidence>
<dbReference type="PROSITE" id="PS00138">
    <property type="entry name" value="SUBTILASE_SER"/>
    <property type="match status" value="1"/>
</dbReference>